<sequence>MLYLGAALLAPVMGAALYHVLHSRAAAVRIVDGFVYVAVPLLVLWQILPYAWTEQSLLPPLIIGSGVLIPTILERASNALASQTDNFAILLGLSGLVLHAVLEGVAFTPGSDILGIPFVAAVTLHRIPVGLVIWWLICPRHGELAAAAAVVSVPVATALGYVAGIEFLGEWQGQGLELYQAFVAGSLIHVVFHQGRHDHRH</sequence>
<feature type="transmembrane region" description="Helical" evidence="1">
    <location>
        <begin position="33"/>
        <end position="52"/>
    </location>
</feature>
<dbReference type="EMBL" id="UINC01000909">
    <property type="protein sequence ID" value="SUZ63142.1"/>
    <property type="molecule type" value="Genomic_DNA"/>
</dbReference>
<feature type="transmembrane region" description="Helical" evidence="1">
    <location>
        <begin position="144"/>
        <end position="164"/>
    </location>
</feature>
<name>A0A381P860_9ZZZZ</name>
<protein>
    <submittedName>
        <fullName evidence="2">Uncharacterized protein</fullName>
    </submittedName>
</protein>
<organism evidence="2">
    <name type="scientific">marine metagenome</name>
    <dbReference type="NCBI Taxonomy" id="408172"/>
    <lineage>
        <taxon>unclassified sequences</taxon>
        <taxon>metagenomes</taxon>
        <taxon>ecological metagenomes</taxon>
    </lineage>
</organism>
<evidence type="ECO:0000313" key="2">
    <source>
        <dbReference type="EMBL" id="SUZ63142.1"/>
    </source>
</evidence>
<feature type="transmembrane region" description="Helical" evidence="1">
    <location>
        <begin position="176"/>
        <end position="192"/>
    </location>
</feature>
<proteinExistence type="predicted"/>
<accession>A0A381P860</accession>
<feature type="transmembrane region" description="Helical" evidence="1">
    <location>
        <begin position="6"/>
        <end position="21"/>
    </location>
</feature>
<feature type="transmembrane region" description="Helical" evidence="1">
    <location>
        <begin position="58"/>
        <end position="76"/>
    </location>
</feature>
<feature type="transmembrane region" description="Helical" evidence="1">
    <location>
        <begin position="88"/>
        <end position="107"/>
    </location>
</feature>
<keyword evidence="1" id="KW-1133">Transmembrane helix</keyword>
<dbReference type="AlphaFoldDB" id="A0A381P860"/>
<keyword evidence="1" id="KW-0472">Membrane</keyword>
<feature type="transmembrane region" description="Helical" evidence="1">
    <location>
        <begin position="113"/>
        <end position="137"/>
    </location>
</feature>
<reference evidence="2" key="1">
    <citation type="submission" date="2018-05" db="EMBL/GenBank/DDBJ databases">
        <authorList>
            <person name="Lanie J.A."/>
            <person name="Ng W.-L."/>
            <person name="Kazmierczak K.M."/>
            <person name="Andrzejewski T.M."/>
            <person name="Davidsen T.M."/>
            <person name="Wayne K.J."/>
            <person name="Tettelin H."/>
            <person name="Glass J.I."/>
            <person name="Rusch D."/>
            <person name="Podicherti R."/>
            <person name="Tsui H.-C.T."/>
            <person name="Winkler M.E."/>
        </authorList>
    </citation>
    <scope>NUCLEOTIDE SEQUENCE</scope>
</reference>
<evidence type="ECO:0000256" key="1">
    <source>
        <dbReference type="SAM" id="Phobius"/>
    </source>
</evidence>
<keyword evidence="1" id="KW-0812">Transmembrane</keyword>
<gene>
    <name evidence="2" type="ORF">METZ01_LOCUS15996</name>
</gene>